<feature type="transmembrane region" description="Helical" evidence="1">
    <location>
        <begin position="12"/>
        <end position="31"/>
    </location>
</feature>
<dbReference type="PANTHER" id="PTHR21666">
    <property type="entry name" value="PEPTIDASE-RELATED"/>
    <property type="match status" value="1"/>
</dbReference>
<dbReference type="Gene3D" id="2.70.70.10">
    <property type="entry name" value="Glucose Permease (Domain IIA)"/>
    <property type="match status" value="1"/>
</dbReference>
<name>A0A841GZM3_9BACT</name>
<accession>A0A841GZM3</accession>
<dbReference type="Proteomes" id="UP000582837">
    <property type="component" value="Unassembled WGS sequence"/>
</dbReference>
<evidence type="ECO:0000256" key="1">
    <source>
        <dbReference type="SAM" id="Phobius"/>
    </source>
</evidence>
<keyword evidence="3" id="KW-0378">Hydrolase</keyword>
<dbReference type="CDD" id="cd12797">
    <property type="entry name" value="M23_peptidase"/>
    <property type="match status" value="1"/>
</dbReference>
<dbReference type="AlphaFoldDB" id="A0A841GZM3"/>
<dbReference type="InterPro" id="IPR011055">
    <property type="entry name" value="Dup_hybrid_motif"/>
</dbReference>
<dbReference type="Pfam" id="PF01551">
    <property type="entry name" value="Peptidase_M23"/>
    <property type="match status" value="1"/>
</dbReference>
<keyword evidence="1" id="KW-1133">Transmembrane helix</keyword>
<dbReference type="PANTHER" id="PTHR21666:SF268">
    <property type="entry name" value="PEPTIDASE M23 DOMAIN-CONTAINING PROTEIN"/>
    <property type="match status" value="1"/>
</dbReference>
<proteinExistence type="predicted"/>
<feature type="domain" description="M23ase beta-sheet core" evidence="2">
    <location>
        <begin position="79"/>
        <end position="168"/>
    </location>
</feature>
<keyword evidence="1" id="KW-0472">Membrane</keyword>
<evidence type="ECO:0000259" key="2">
    <source>
        <dbReference type="Pfam" id="PF01551"/>
    </source>
</evidence>
<evidence type="ECO:0000313" key="4">
    <source>
        <dbReference type="Proteomes" id="UP000582837"/>
    </source>
</evidence>
<keyword evidence="4" id="KW-1185">Reference proteome</keyword>
<organism evidence="3 4">
    <name type="scientific">Longimicrobium terrae</name>
    <dbReference type="NCBI Taxonomy" id="1639882"/>
    <lineage>
        <taxon>Bacteria</taxon>
        <taxon>Pseudomonadati</taxon>
        <taxon>Gemmatimonadota</taxon>
        <taxon>Longimicrobiia</taxon>
        <taxon>Longimicrobiales</taxon>
        <taxon>Longimicrobiaceae</taxon>
        <taxon>Longimicrobium</taxon>
    </lineage>
</organism>
<dbReference type="GO" id="GO:0004222">
    <property type="term" value="F:metalloendopeptidase activity"/>
    <property type="evidence" value="ECO:0007669"/>
    <property type="project" value="TreeGrafter"/>
</dbReference>
<evidence type="ECO:0000313" key="3">
    <source>
        <dbReference type="EMBL" id="MBB6071174.1"/>
    </source>
</evidence>
<dbReference type="InterPro" id="IPR050570">
    <property type="entry name" value="Cell_wall_metabolism_enzyme"/>
</dbReference>
<dbReference type="EMBL" id="JACHIA010000007">
    <property type="protein sequence ID" value="MBB6071174.1"/>
    <property type="molecule type" value="Genomic_DNA"/>
</dbReference>
<reference evidence="3 4" key="1">
    <citation type="submission" date="2020-08" db="EMBL/GenBank/DDBJ databases">
        <title>Genomic Encyclopedia of Type Strains, Phase IV (KMG-IV): sequencing the most valuable type-strain genomes for metagenomic binning, comparative biology and taxonomic classification.</title>
        <authorList>
            <person name="Goeker M."/>
        </authorList>
    </citation>
    <scope>NUCLEOTIDE SEQUENCE [LARGE SCALE GENOMIC DNA]</scope>
    <source>
        <strain evidence="3 4">DSM 29007</strain>
    </source>
</reference>
<gene>
    <name evidence="3" type="ORF">HNQ61_002798</name>
</gene>
<keyword evidence="1" id="KW-0812">Transmembrane</keyword>
<dbReference type="SUPFAM" id="SSF51261">
    <property type="entry name" value="Duplicated hybrid motif"/>
    <property type="match status" value="1"/>
</dbReference>
<sequence>MRNRLSLRGAFIAAALIECGVLIALVAYLALTDRALRISVEPRTVPVVASTEGLVIPVAGVQAAELRNTWGAARSGGRAHKGVDIFAKEGTPVLAAAAGVLVNRDSNGVGGLSLYQRGADGRIVYYYAHLSGTRAGLKVGDLLAPGDVIGYVGRTGNVSGAAHLHFAAFTVTDPNRWWHGRDLNPYDLLKPAAAPAVSHPK</sequence>
<dbReference type="InterPro" id="IPR016047">
    <property type="entry name" value="M23ase_b-sheet_dom"/>
</dbReference>
<dbReference type="RefSeq" id="WP_170033837.1">
    <property type="nucleotide sequence ID" value="NZ_JABDTL010000001.1"/>
</dbReference>
<protein>
    <submittedName>
        <fullName evidence="3">Murein DD-endopeptidase MepM/ murein hydrolase activator NlpD</fullName>
    </submittedName>
</protein>
<comment type="caution">
    <text evidence="3">The sequence shown here is derived from an EMBL/GenBank/DDBJ whole genome shotgun (WGS) entry which is preliminary data.</text>
</comment>